<proteinExistence type="predicted"/>
<evidence type="ECO:0000313" key="2">
    <source>
        <dbReference type="Proteomes" id="UP000315289"/>
    </source>
</evidence>
<evidence type="ECO:0000313" key="1">
    <source>
        <dbReference type="EMBL" id="TVP40987.1"/>
    </source>
</evidence>
<sequence>MESGPGGFGNRYITSPNFQLDLLCVLLYTSNYELTDFNIIWVLKDSFNYRYEGH</sequence>
<dbReference type="Proteomes" id="UP000315289">
    <property type="component" value="Unassembled WGS sequence"/>
</dbReference>
<reference evidence="1 2" key="1">
    <citation type="journal article" date="2019" name="Front. Microbiol.">
        <title>Ammonia Oxidation by the Arctic Terrestrial Thaumarchaeote Candidatus Nitrosocosmicus arcticus Is Stimulated by Increasing Temperatures.</title>
        <authorList>
            <person name="Alves R.J.E."/>
            <person name="Kerou M."/>
            <person name="Zappe A."/>
            <person name="Bittner R."/>
            <person name="Abby S.S."/>
            <person name="Schmidt H.A."/>
            <person name="Pfeifer K."/>
            <person name="Schleper C."/>
        </authorList>
    </citation>
    <scope>NUCLEOTIDE SEQUENCE [LARGE SCALE GENOMIC DNA]</scope>
    <source>
        <strain evidence="1 2">Kfb</strain>
    </source>
</reference>
<accession>A0A557SWJ8</accession>
<comment type="caution">
    <text evidence="1">The sequence shown here is derived from an EMBL/GenBank/DDBJ whole genome shotgun (WGS) entry which is preliminary data.</text>
</comment>
<dbReference type="EMBL" id="VOAH01000005">
    <property type="protein sequence ID" value="TVP40987.1"/>
    <property type="molecule type" value="Genomic_DNA"/>
</dbReference>
<dbReference type="AlphaFoldDB" id="A0A557SWJ8"/>
<name>A0A557SWJ8_9ARCH</name>
<gene>
    <name evidence="1" type="ORF">NARC_50168</name>
</gene>
<keyword evidence="2" id="KW-1185">Reference proteome</keyword>
<protein>
    <submittedName>
        <fullName evidence="1">Uncharacterized protein</fullName>
    </submittedName>
</protein>
<organism evidence="1 2">
    <name type="scientific">Candidatus Nitrosocosmicus arcticus</name>
    <dbReference type="NCBI Taxonomy" id="2035267"/>
    <lineage>
        <taxon>Archaea</taxon>
        <taxon>Nitrososphaerota</taxon>
        <taxon>Nitrososphaeria</taxon>
        <taxon>Nitrososphaerales</taxon>
        <taxon>Nitrososphaeraceae</taxon>
        <taxon>Candidatus Nitrosocosmicus</taxon>
    </lineage>
</organism>